<evidence type="ECO:0000259" key="1">
    <source>
        <dbReference type="Pfam" id="PF00675"/>
    </source>
</evidence>
<dbReference type="AlphaFoldDB" id="A0AAE1PF38"/>
<gene>
    <name evidence="3" type="ORF">Pmani_021365</name>
</gene>
<sequence>MAAPNQTPVGPNSTSLLDNYEVICQLRASGTIPVVKYRSKKTGLHIILARVEGPLVNGYFTLATEAHDDDGLPHTLEHLIFLGSEDYPYKGVLDLLANRCLASGTNAWTDTDHTAYTVQTAGSEGFLNLLPIYLDHLLYPTLTDSGFTTEVYHITGEGEDAGVVYSEMQGRENTDNDRCYRAMLRAMYPEPSGYRSETGGIMKNLRESTSNSKILQYHQEFYRPENLHIIITGQVEAADVFAALEPVEQKILSKGDRGSYTRPWQSQVPPLEASVDELVPYPSDSEDTGMVLAAWRGPSSVTQYNELISMGVLMEYLTHSSVSPLPIVFVEVIDPLASSVHHSCYENSLSACYFEFSGVPRQKVENIKPLLMSTLERIALGVDSIDMQVMKDILTNLVLREESRLETSPHSTIADHIIGDALYGTACEHLEARLNKKAWYEVLLQQSCQYWVDLLCKYVMDAPSVVVRGVPSLAESTRLEEEEKKRVEARKAELGEEGLKMWKEKVEKAKEMNELPPPSDMLESVPVPSVVSINYHPLKAYNNHIEVYPAPSFPSNLAQISQLPFKFQLDDIHSNFVEMIAILDTVYLPTNLRPYLTLLLDLIFESPVVRGDQVIPYEDVVRELAADTLNQDASVGLALNGRRFSCGSYCTNAAVVIKVEMGKYERGIQWLREILFQSQFTAERVQVKAKKLINSIGKSKRSGPKVAELMFHNVAFKNDTNQNQQNILRQEKFLNNLLQRLTSEEGKVLEELEQVRGVIMQKDRITIHMATDYEKLSAQLDPIAPWRDFVTDKDSSRDNVLNIVPDSDLLSQEDLGNTTGFLTGVGSVESAYLLQSTRCVTEHRDWDVPAILTAIQYLTQLEGPMWREIRGQGLAYSYSISLNPTQGLLILKLARASQLTGAYREALNILNSHINGTTAWDDTLLESARSSLIFEIIEREAVIADVVQQSLLSFFRRVPHSYNKDLIERVAKVTLEDVKRVALKYFTPLVEPSSSKTVIVCHPSNVQETVQELEKFGHKLSVIDSLEESRFADQV</sequence>
<dbReference type="InterPro" id="IPR007863">
    <property type="entry name" value="Peptidase_M16_C"/>
</dbReference>
<dbReference type="Gene3D" id="3.30.830.10">
    <property type="entry name" value="Metalloenzyme, LuxS/M16 peptidase-like"/>
    <property type="match status" value="4"/>
</dbReference>
<dbReference type="InterPro" id="IPR011765">
    <property type="entry name" value="Pept_M16_N"/>
</dbReference>
<proteinExistence type="predicted"/>
<evidence type="ECO:0000259" key="2">
    <source>
        <dbReference type="Pfam" id="PF05193"/>
    </source>
</evidence>
<reference evidence="3" key="1">
    <citation type="submission" date="2023-11" db="EMBL/GenBank/DDBJ databases">
        <title>Genome assemblies of two species of porcelain crab, Petrolisthes cinctipes and Petrolisthes manimaculis (Anomura: Porcellanidae).</title>
        <authorList>
            <person name="Angst P."/>
        </authorList>
    </citation>
    <scope>NUCLEOTIDE SEQUENCE</scope>
    <source>
        <strain evidence="3">PB745_02</strain>
        <tissue evidence="3">Gill</tissue>
    </source>
</reference>
<dbReference type="PANTHER" id="PTHR43016:SF16">
    <property type="entry name" value="METALLOPROTEASE, PUTATIVE (AFU_ORTHOLOGUE AFUA_4G07610)-RELATED"/>
    <property type="match status" value="1"/>
</dbReference>
<evidence type="ECO:0000313" key="4">
    <source>
        <dbReference type="Proteomes" id="UP001292094"/>
    </source>
</evidence>
<feature type="domain" description="Peptidase M16 N-terminal" evidence="1">
    <location>
        <begin position="65"/>
        <end position="155"/>
    </location>
</feature>
<dbReference type="Pfam" id="PF05193">
    <property type="entry name" value="Peptidase_M16_C"/>
    <property type="match status" value="1"/>
</dbReference>
<dbReference type="FunFam" id="3.30.830.10:FF:000015">
    <property type="entry name" value="Putative zinc metalloprotease"/>
    <property type="match status" value="1"/>
</dbReference>
<dbReference type="EMBL" id="JAWZYT010002083">
    <property type="protein sequence ID" value="KAK4306841.1"/>
    <property type="molecule type" value="Genomic_DNA"/>
</dbReference>
<protein>
    <submittedName>
        <fullName evidence="3">Uncharacterized protein</fullName>
    </submittedName>
</protein>
<dbReference type="FunFam" id="3.30.830.10:FF:000031">
    <property type="entry name" value="Putative zinc metalloprotease"/>
    <property type="match status" value="1"/>
</dbReference>
<dbReference type="Pfam" id="PF00675">
    <property type="entry name" value="Peptidase_M16"/>
    <property type="match status" value="1"/>
</dbReference>
<organism evidence="3 4">
    <name type="scientific">Petrolisthes manimaculis</name>
    <dbReference type="NCBI Taxonomy" id="1843537"/>
    <lineage>
        <taxon>Eukaryota</taxon>
        <taxon>Metazoa</taxon>
        <taxon>Ecdysozoa</taxon>
        <taxon>Arthropoda</taxon>
        <taxon>Crustacea</taxon>
        <taxon>Multicrustacea</taxon>
        <taxon>Malacostraca</taxon>
        <taxon>Eumalacostraca</taxon>
        <taxon>Eucarida</taxon>
        <taxon>Decapoda</taxon>
        <taxon>Pleocyemata</taxon>
        <taxon>Anomura</taxon>
        <taxon>Galatheoidea</taxon>
        <taxon>Porcellanidae</taxon>
        <taxon>Petrolisthes</taxon>
    </lineage>
</organism>
<feature type="domain" description="Peptidase M16 C-terminal" evidence="2">
    <location>
        <begin position="213"/>
        <end position="384"/>
    </location>
</feature>
<evidence type="ECO:0000313" key="3">
    <source>
        <dbReference type="EMBL" id="KAK4306841.1"/>
    </source>
</evidence>
<dbReference type="GO" id="GO:0046872">
    <property type="term" value="F:metal ion binding"/>
    <property type="evidence" value="ECO:0007669"/>
    <property type="project" value="InterPro"/>
</dbReference>
<comment type="caution">
    <text evidence="3">The sequence shown here is derived from an EMBL/GenBank/DDBJ whole genome shotgun (WGS) entry which is preliminary data.</text>
</comment>
<dbReference type="PANTHER" id="PTHR43016">
    <property type="entry name" value="PRESEQUENCE PROTEASE"/>
    <property type="match status" value="1"/>
</dbReference>
<accession>A0AAE1PF38</accession>
<name>A0AAE1PF38_9EUCA</name>
<dbReference type="SUPFAM" id="SSF63411">
    <property type="entry name" value="LuxS/MPP-like metallohydrolase"/>
    <property type="match status" value="4"/>
</dbReference>
<dbReference type="InterPro" id="IPR011249">
    <property type="entry name" value="Metalloenz_LuxS/M16"/>
</dbReference>
<dbReference type="Proteomes" id="UP001292094">
    <property type="component" value="Unassembled WGS sequence"/>
</dbReference>
<keyword evidence="4" id="KW-1185">Reference proteome</keyword>